<dbReference type="AlphaFoldDB" id="A0A2T0K799"/>
<keyword evidence="4" id="KW-0238">DNA-binding</keyword>
<dbReference type="PROSITE" id="PS50043">
    <property type="entry name" value="HTH_LUXR_2"/>
    <property type="match status" value="1"/>
</dbReference>
<dbReference type="InterPro" id="IPR036388">
    <property type="entry name" value="WH-like_DNA-bd_sf"/>
</dbReference>
<comment type="caution">
    <text evidence="4">The sequence shown here is derived from an EMBL/GenBank/DDBJ whole genome shotgun (WGS) entry which is preliminary data.</text>
</comment>
<dbReference type="PANTHER" id="PTHR16305:SF35">
    <property type="entry name" value="TRANSCRIPTIONAL ACTIVATOR DOMAIN"/>
    <property type="match status" value="1"/>
</dbReference>
<proteinExistence type="predicted"/>
<dbReference type="InterPro" id="IPR000792">
    <property type="entry name" value="Tscrpt_reg_LuxR_C"/>
</dbReference>
<dbReference type="Proteomes" id="UP000239415">
    <property type="component" value="Unassembled WGS sequence"/>
</dbReference>
<dbReference type="InterPro" id="IPR027417">
    <property type="entry name" value="P-loop_NTPase"/>
</dbReference>
<keyword evidence="1" id="KW-0547">Nucleotide-binding</keyword>
<dbReference type="PANTHER" id="PTHR16305">
    <property type="entry name" value="TESTICULAR SOLUBLE ADENYLYL CYCLASE"/>
    <property type="match status" value="1"/>
</dbReference>
<dbReference type="GO" id="GO:0005524">
    <property type="term" value="F:ATP binding"/>
    <property type="evidence" value="ECO:0007669"/>
    <property type="project" value="UniProtKB-KW"/>
</dbReference>
<evidence type="ECO:0000313" key="4">
    <source>
        <dbReference type="EMBL" id="PRX18882.1"/>
    </source>
</evidence>
<dbReference type="SUPFAM" id="SSF46894">
    <property type="entry name" value="C-terminal effector domain of the bipartite response regulators"/>
    <property type="match status" value="1"/>
</dbReference>
<sequence length="883" mass="93556">MGYFSAMGATGDDELIGREWERARLTGLVEDLPTGGGSLALRGGPGVGRSALLSWLSGTARTIGVRVLTVTATPSDAEVPYAGLRRLLPRTDVVTDGGAPPARVAMRALELVAELADRSPLLLTVDDAHQLDPPSWTVLTFVARRLTPHPAMIVFALREGAATTDRLSGSGLPGMTVEPFGPAQAALLLDRHAPGLRPGLRDRVLSLAEGNPLGLVELAAGIGTAQPPPGDDLPLTPRLEQAFTADAAGLPATVRTLLQIAALDDRSSVDEVVAAARLLDPRVGPEDLRAAEDARMIRVDEPFALRFRHPLASVAMRHAMGETRRRAMHRALADVLAAQPERQLRHRACAAVDPDEPLAAQLAEAAGEARRRGAMTSAARAYERAAQLSPDRSRRTDRMLRAAADAYDAGDPGTAARLLDALPHRLAASARIRRDHLRAALRDERWSGTERLLDHLGTAIAVRHQGEAGPVLHGLDLRALEFFFAGPGRDAVVAAARGLSGGLTESQALCVLSLSDPVGRCAEVLPQIRRHARDLIGSPGELHLVALAGLGVGAMPETVRLSATTTGRLRGQGARGLLARSLAVQATAAAQAGNVLLAGKRAAEAGRLSAETSQPLWLLTADMAGARAAALHGDAATALSVVARSPNPPALARLVRGTVAAAEDRPESACDELAPLFDPAASSFHPQIRFWALATFAEAAFSCGRTRQLREVLRQLEPARTAGLPVLDVALAYADAVLADTGDTYAEALARPDLPAWPFELGRLQLAHGGWLRRQRQGGDARRQLRAAAQTFTTLGALPWAVRAATELRAAGERVSPDPDFRRLLTPREQQIAELAADGLSNREIAARLLLSPRSVDSHLSRAYRKAGVSSRAELARLILTTG</sequence>
<feature type="domain" description="HTH luxR-type" evidence="3">
    <location>
        <begin position="818"/>
        <end position="883"/>
    </location>
</feature>
<evidence type="ECO:0000256" key="2">
    <source>
        <dbReference type="ARBA" id="ARBA00022840"/>
    </source>
</evidence>
<dbReference type="SMART" id="SM00421">
    <property type="entry name" value="HTH_LUXR"/>
    <property type="match status" value="1"/>
</dbReference>
<dbReference type="Pfam" id="PF00196">
    <property type="entry name" value="GerE"/>
    <property type="match status" value="1"/>
</dbReference>
<dbReference type="Pfam" id="PF13191">
    <property type="entry name" value="AAA_16"/>
    <property type="match status" value="1"/>
</dbReference>
<dbReference type="InterPro" id="IPR016032">
    <property type="entry name" value="Sig_transdc_resp-reg_C-effctor"/>
</dbReference>
<dbReference type="EMBL" id="PVMZ01000011">
    <property type="protein sequence ID" value="PRX18882.1"/>
    <property type="molecule type" value="Genomic_DNA"/>
</dbReference>
<dbReference type="CDD" id="cd06170">
    <property type="entry name" value="LuxR_C_like"/>
    <property type="match status" value="1"/>
</dbReference>
<dbReference type="GO" id="GO:0005737">
    <property type="term" value="C:cytoplasm"/>
    <property type="evidence" value="ECO:0007669"/>
    <property type="project" value="TreeGrafter"/>
</dbReference>
<dbReference type="PROSITE" id="PS00622">
    <property type="entry name" value="HTH_LUXR_1"/>
    <property type="match status" value="1"/>
</dbReference>
<dbReference type="PRINTS" id="PR00038">
    <property type="entry name" value="HTHLUXR"/>
</dbReference>
<dbReference type="GO" id="GO:0004016">
    <property type="term" value="F:adenylate cyclase activity"/>
    <property type="evidence" value="ECO:0007669"/>
    <property type="project" value="TreeGrafter"/>
</dbReference>
<name>A0A2T0K799_9ACTN</name>
<gene>
    <name evidence="4" type="ORF">CLV67_11129</name>
</gene>
<protein>
    <submittedName>
        <fullName evidence="4">DNA-binding NarL/FixJ family response regulator</fullName>
    </submittedName>
</protein>
<keyword evidence="2" id="KW-0067">ATP-binding</keyword>
<dbReference type="InterPro" id="IPR041664">
    <property type="entry name" value="AAA_16"/>
</dbReference>
<evidence type="ECO:0000259" key="3">
    <source>
        <dbReference type="PROSITE" id="PS50043"/>
    </source>
</evidence>
<keyword evidence="5" id="KW-1185">Reference proteome</keyword>
<evidence type="ECO:0000256" key="1">
    <source>
        <dbReference type="ARBA" id="ARBA00022741"/>
    </source>
</evidence>
<dbReference type="GO" id="GO:0003677">
    <property type="term" value="F:DNA binding"/>
    <property type="evidence" value="ECO:0007669"/>
    <property type="project" value="UniProtKB-KW"/>
</dbReference>
<dbReference type="SUPFAM" id="SSF52540">
    <property type="entry name" value="P-loop containing nucleoside triphosphate hydrolases"/>
    <property type="match status" value="1"/>
</dbReference>
<evidence type="ECO:0000313" key="5">
    <source>
        <dbReference type="Proteomes" id="UP000239415"/>
    </source>
</evidence>
<organism evidence="4 5">
    <name type="scientific">Actinoplanes italicus</name>
    <dbReference type="NCBI Taxonomy" id="113567"/>
    <lineage>
        <taxon>Bacteria</taxon>
        <taxon>Bacillati</taxon>
        <taxon>Actinomycetota</taxon>
        <taxon>Actinomycetes</taxon>
        <taxon>Micromonosporales</taxon>
        <taxon>Micromonosporaceae</taxon>
        <taxon>Actinoplanes</taxon>
    </lineage>
</organism>
<reference evidence="4 5" key="1">
    <citation type="submission" date="2018-03" db="EMBL/GenBank/DDBJ databases">
        <title>Genomic Encyclopedia of Archaeal and Bacterial Type Strains, Phase II (KMG-II): from individual species to whole genera.</title>
        <authorList>
            <person name="Goeker M."/>
        </authorList>
    </citation>
    <scope>NUCLEOTIDE SEQUENCE [LARGE SCALE GENOMIC DNA]</scope>
    <source>
        <strain evidence="4 5">DSM 43146</strain>
    </source>
</reference>
<dbReference type="GO" id="GO:0006355">
    <property type="term" value="P:regulation of DNA-templated transcription"/>
    <property type="evidence" value="ECO:0007669"/>
    <property type="project" value="InterPro"/>
</dbReference>
<accession>A0A2T0K799</accession>
<dbReference type="Gene3D" id="1.10.10.10">
    <property type="entry name" value="Winged helix-like DNA-binding domain superfamily/Winged helix DNA-binding domain"/>
    <property type="match status" value="1"/>
</dbReference>